<feature type="coiled-coil region" evidence="2">
    <location>
        <begin position="171"/>
        <end position="205"/>
    </location>
</feature>
<sequence>MSSPMSPQSSMSPHPGTTPSRGILSLIQSRQQTPDPSSKIEGVKFKVSENEAESLDKNPFKLASDTDIFLLREKELQQKQKEQERQKNLKIHEKTTYTAQVYTRRNNLRRLLKEGDPETLTSEEANLNKLSSLKDDPSWKINLTKDRHIEKESLDDYINKKREMFLLQYSLVVKREEMRKLEEVAQAEEKKLEKAEQYLEEDAAMFDEFLKENDRNSAEAMKIAEQETKLKMDKVAEIKRITTQMMGIKSEISKNEEVLKEFLIYRDFLNKLSPKEWLEDKERKKLLRSQSRMITHNPSEDRTRTPPISKRTESKPSVRPSVQDVRIPSKGTSRQFSARKMSSALIQSPPPQLSPVVSPLMENKTTEEILTDSDEEPELYFKDPKQLLQIYTELEEQNLSLILNSQETEEALEEIKQTTLNTERKMNCETDFLKQQLSIITEAIAKEERRAAELQLKAKVFSFSQTSIEDQDQLLDALNRKVGEVYQTCIGINDTNMTTLQMLTNLENHLEEMFDKLEKIPQDKVESAEKRKDKERRARLREDKLREEKLLQEERLQRALIRAQTDHRKKVSRKLMFRSHPPILKQKETKNQDDVDKDKEESMFYFT</sequence>
<dbReference type="OMA" id="AWKLSMT"/>
<dbReference type="CTD" id="348807"/>
<reference evidence="7" key="1">
    <citation type="journal article" date="2006" name="Science">
        <title>Ancient noncoding elements conserved in the human genome.</title>
        <authorList>
            <person name="Venkatesh B."/>
            <person name="Kirkness E.F."/>
            <person name="Loh Y.H."/>
            <person name="Halpern A.L."/>
            <person name="Lee A.P."/>
            <person name="Johnson J."/>
            <person name="Dandona N."/>
            <person name="Viswanathan L.D."/>
            <person name="Tay A."/>
            <person name="Venter J.C."/>
            <person name="Strausberg R.L."/>
            <person name="Brenner S."/>
        </authorList>
    </citation>
    <scope>NUCLEOTIDE SEQUENCE [LARGE SCALE GENOMIC DNA]</scope>
</reference>
<accession>V9KJB1</accession>
<name>V9KJB1_CALMI</name>
<dbReference type="RefSeq" id="XP_007888560.1">
    <property type="nucleotide sequence ID" value="XM_007890369.2"/>
</dbReference>
<dbReference type="Pfam" id="PF13863">
    <property type="entry name" value="DUF4200"/>
    <property type="match status" value="1"/>
</dbReference>
<feature type="coiled-coil region" evidence="2">
    <location>
        <begin position="405"/>
        <end position="457"/>
    </location>
</feature>
<evidence type="ECO:0000256" key="3">
    <source>
        <dbReference type="SAM" id="MobiDB-lite"/>
    </source>
</evidence>
<dbReference type="PANTHER" id="PTHR21683:SF3">
    <property type="entry name" value="CILIA AND FLAGELLA ASSOCIATED PROTEIN 100"/>
    <property type="match status" value="1"/>
</dbReference>
<dbReference type="PANTHER" id="PTHR21683">
    <property type="entry name" value="COILED-COIL DOMAIN-CONTAINING PROTEIN 42 LIKE-2-LIKE-RELATED"/>
    <property type="match status" value="1"/>
</dbReference>
<feature type="compositionally biased region" description="Low complexity" evidence="3">
    <location>
        <begin position="1"/>
        <end position="13"/>
    </location>
</feature>
<feature type="compositionally biased region" description="Basic residues" evidence="3">
    <location>
        <begin position="567"/>
        <end position="577"/>
    </location>
</feature>
<feature type="compositionally biased region" description="Basic and acidic residues" evidence="3">
    <location>
        <begin position="585"/>
        <end position="607"/>
    </location>
</feature>
<feature type="domain" description="DUF4200" evidence="4">
    <location>
        <begin position="157"/>
        <end position="275"/>
    </location>
</feature>
<dbReference type="RefSeq" id="XP_007888561.1">
    <property type="nucleotide sequence ID" value="XM_007890370.2"/>
</dbReference>
<dbReference type="EMBL" id="JW865566">
    <property type="protein sequence ID" value="AFO98083.1"/>
    <property type="molecule type" value="mRNA"/>
</dbReference>
<organism evidence="5">
    <name type="scientific">Callorhinchus milii</name>
    <name type="common">Ghost shark</name>
    <dbReference type="NCBI Taxonomy" id="7868"/>
    <lineage>
        <taxon>Eukaryota</taxon>
        <taxon>Metazoa</taxon>
        <taxon>Chordata</taxon>
        <taxon>Craniata</taxon>
        <taxon>Vertebrata</taxon>
        <taxon>Chondrichthyes</taxon>
        <taxon>Holocephali</taxon>
        <taxon>Chimaeriformes</taxon>
        <taxon>Callorhinchidae</taxon>
        <taxon>Callorhinchus</taxon>
    </lineage>
</organism>
<reference evidence="7" key="2">
    <citation type="journal article" date="2007" name="PLoS Biol.">
        <title>Survey sequencing and comparative analysis of the elephant shark (Callorhinchus milii) genome.</title>
        <authorList>
            <person name="Venkatesh B."/>
            <person name="Kirkness E.F."/>
            <person name="Loh Y.H."/>
            <person name="Halpern A.L."/>
            <person name="Lee A.P."/>
            <person name="Johnson J."/>
            <person name="Dandona N."/>
            <person name="Viswanathan L.D."/>
            <person name="Tay A."/>
            <person name="Venter J.C."/>
            <person name="Strausberg R.L."/>
            <person name="Brenner S."/>
        </authorList>
    </citation>
    <scope>NUCLEOTIDE SEQUENCE [LARGE SCALE GENOMIC DNA]</scope>
</reference>
<keyword evidence="1 2" id="KW-0175">Coiled coil</keyword>
<evidence type="ECO:0000313" key="7">
    <source>
        <dbReference type="Proteomes" id="UP000314986"/>
    </source>
</evidence>
<evidence type="ECO:0000259" key="4">
    <source>
        <dbReference type="Pfam" id="PF13863"/>
    </source>
</evidence>
<gene>
    <name evidence="6" type="primary">cfap100</name>
</gene>
<evidence type="ECO:0000313" key="6">
    <source>
        <dbReference type="Ensembl" id="ENSCMIP00000047761.1"/>
    </source>
</evidence>
<reference evidence="5 7" key="3">
    <citation type="journal article" date="2014" name="Nature">
        <title>Elephant shark genome provides unique insights into gnathostome evolution.</title>
        <authorList>
            <consortium name="International Elephant Shark Genome Sequencing Consortium"/>
            <person name="Venkatesh B."/>
            <person name="Lee A.P."/>
            <person name="Ravi V."/>
            <person name="Maurya A.K."/>
            <person name="Lian M.M."/>
            <person name="Swann J.B."/>
            <person name="Ohta Y."/>
            <person name="Flajnik M.F."/>
            <person name="Sutoh Y."/>
            <person name="Kasahara M."/>
            <person name="Hoon S."/>
            <person name="Gangu V."/>
            <person name="Roy S.W."/>
            <person name="Irimia M."/>
            <person name="Korzh V."/>
            <person name="Kondrychyn I."/>
            <person name="Lim Z.W."/>
            <person name="Tay B.H."/>
            <person name="Tohari S."/>
            <person name="Kong K.W."/>
            <person name="Ho S."/>
            <person name="Lorente-Galdos B."/>
            <person name="Quilez J."/>
            <person name="Marques-Bonet T."/>
            <person name="Raney B.J."/>
            <person name="Ingham P.W."/>
            <person name="Tay A."/>
            <person name="Hillier L.W."/>
            <person name="Minx P."/>
            <person name="Boehm T."/>
            <person name="Wilson R.K."/>
            <person name="Brenner S."/>
            <person name="Warren W.C."/>
        </authorList>
    </citation>
    <scope>NUCLEOTIDE SEQUENCE</scope>
    <source>
        <tissue evidence="5">Brain</tissue>
    </source>
</reference>
<dbReference type="InterPro" id="IPR025252">
    <property type="entry name" value="DUF4200"/>
</dbReference>
<dbReference type="GeneID" id="103176684"/>
<keyword evidence="7" id="KW-1185">Reference proteome</keyword>
<evidence type="ECO:0000256" key="1">
    <source>
        <dbReference type="ARBA" id="ARBA00023054"/>
    </source>
</evidence>
<dbReference type="STRING" id="7868.ENSCMIP00000047761"/>
<dbReference type="KEGG" id="cmk:103176684"/>
<dbReference type="Proteomes" id="UP000314986">
    <property type="component" value="Unassembled WGS sequence"/>
</dbReference>
<dbReference type="OrthoDB" id="10264063at2759"/>
<dbReference type="GO" id="GO:0005856">
    <property type="term" value="C:cytoskeleton"/>
    <property type="evidence" value="ECO:0007669"/>
    <property type="project" value="UniProtKB-ARBA"/>
</dbReference>
<feature type="compositionally biased region" description="Polar residues" evidence="3">
    <location>
        <begin position="15"/>
        <end position="36"/>
    </location>
</feature>
<dbReference type="Ensembl" id="ENSCMIT00000048434.1">
    <property type="protein sequence ID" value="ENSCMIP00000047761.1"/>
    <property type="gene ID" value="ENSCMIG00000019542.1"/>
</dbReference>
<feature type="region of interest" description="Disordered" evidence="3">
    <location>
        <begin position="565"/>
        <end position="607"/>
    </location>
</feature>
<reference evidence="6" key="4">
    <citation type="submission" date="2025-05" db="UniProtKB">
        <authorList>
            <consortium name="Ensembl"/>
        </authorList>
    </citation>
    <scope>IDENTIFICATION</scope>
</reference>
<evidence type="ECO:0000256" key="2">
    <source>
        <dbReference type="SAM" id="Coils"/>
    </source>
</evidence>
<dbReference type="InterPro" id="IPR051147">
    <property type="entry name" value="CFAP_domain-containing"/>
</dbReference>
<dbReference type="AlphaFoldDB" id="V9KJB1"/>
<proteinExistence type="evidence at transcript level"/>
<feature type="region of interest" description="Disordered" evidence="3">
    <location>
        <begin position="288"/>
        <end position="336"/>
    </location>
</feature>
<feature type="compositionally biased region" description="Basic and acidic residues" evidence="3">
    <location>
        <begin position="41"/>
        <end position="59"/>
    </location>
</feature>
<evidence type="ECO:0000313" key="5">
    <source>
        <dbReference type="EMBL" id="AFO98083.1"/>
    </source>
</evidence>
<feature type="compositionally biased region" description="Polar residues" evidence="3">
    <location>
        <begin position="288"/>
        <end position="297"/>
    </location>
</feature>
<feature type="compositionally biased region" description="Basic and acidic residues" evidence="3">
    <location>
        <begin position="298"/>
        <end position="316"/>
    </location>
</feature>
<protein>
    <submittedName>
        <fullName evidence="5">Coiled-coil domain-containing protein 37-like protein</fullName>
    </submittedName>
</protein>
<feature type="region of interest" description="Disordered" evidence="3">
    <location>
        <begin position="1"/>
        <end position="59"/>
    </location>
</feature>
<dbReference type="GeneTree" id="ENSGT00940000153110"/>